<keyword evidence="2" id="KW-1185">Reference proteome</keyword>
<proteinExistence type="predicted"/>
<evidence type="ECO:0000313" key="2">
    <source>
        <dbReference type="Proteomes" id="UP001244341"/>
    </source>
</evidence>
<name>A0ABY8U502_TETOB</name>
<protein>
    <submittedName>
        <fullName evidence="1">Uncharacterized protein</fullName>
    </submittedName>
</protein>
<dbReference type="Proteomes" id="UP001244341">
    <property type="component" value="Chromosome 6b"/>
</dbReference>
<gene>
    <name evidence="1" type="ORF">OEZ85_002348</name>
</gene>
<sequence>MQRKGSIYRQYMRDVENRRSNHFSEWLSKLQAREVTKIPDEVMMAVKVELKKQRLTDKSKISQAKVKELLKKLKLSKFYEHVPNIHCVITGVQAPKFPPALEDRLKRMFDEIQEPFDRHKGKRSNMLSYGYLLYKMCELLGETEYMPFLPLLKSTSKLWDCDQVWKKICEDRMWEFVPTV</sequence>
<reference evidence="1 2" key="1">
    <citation type="submission" date="2023-05" db="EMBL/GenBank/DDBJ databases">
        <title>A 100% complete, gapless, phased diploid assembly of the Scenedesmus obliquus UTEX 3031 genome.</title>
        <authorList>
            <person name="Biondi T.C."/>
            <person name="Hanschen E.R."/>
            <person name="Kwon T."/>
            <person name="Eng W."/>
            <person name="Kruse C.P.S."/>
            <person name="Koehler S.I."/>
            <person name="Kunde Y."/>
            <person name="Gleasner C.D."/>
            <person name="You Mak K.T."/>
            <person name="Polle J."/>
            <person name="Hovde B.T."/>
            <person name="Starkenburg S.R."/>
        </authorList>
    </citation>
    <scope>NUCLEOTIDE SEQUENCE [LARGE SCALE GENOMIC DNA]</scope>
    <source>
        <strain evidence="1 2">DOE0152z</strain>
    </source>
</reference>
<dbReference type="EMBL" id="CP126213">
    <property type="protein sequence ID" value="WIA15728.1"/>
    <property type="molecule type" value="Genomic_DNA"/>
</dbReference>
<accession>A0ABY8U502</accession>
<organism evidence="1 2">
    <name type="scientific">Tetradesmus obliquus</name>
    <name type="common">Green alga</name>
    <name type="synonym">Acutodesmus obliquus</name>
    <dbReference type="NCBI Taxonomy" id="3088"/>
    <lineage>
        <taxon>Eukaryota</taxon>
        <taxon>Viridiplantae</taxon>
        <taxon>Chlorophyta</taxon>
        <taxon>core chlorophytes</taxon>
        <taxon>Chlorophyceae</taxon>
        <taxon>CS clade</taxon>
        <taxon>Sphaeropleales</taxon>
        <taxon>Scenedesmaceae</taxon>
        <taxon>Tetradesmus</taxon>
    </lineage>
</organism>
<dbReference type="Pfam" id="PF04947">
    <property type="entry name" value="Pox_VLTF3"/>
    <property type="match status" value="1"/>
</dbReference>
<dbReference type="InterPro" id="IPR007031">
    <property type="entry name" value="Poxvirus_VLTF3"/>
</dbReference>
<evidence type="ECO:0000313" key="1">
    <source>
        <dbReference type="EMBL" id="WIA15728.1"/>
    </source>
</evidence>